<dbReference type="InterPro" id="IPR039050">
    <property type="entry name" value="GATAD1"/>
</dbReference>
<dbReference type="EnsemblMetazoa" id="XM_011404178.2">
    <property type="protein sequence ID" value="XP_011402480.1"/>
    <property type="gene ID" value="LOC105311935"/>
</dbReference>
<evidence type="ECO:0000256" key="6">
    <source>
        <dbReference type="ARBA" id="ARBA00023242"/>
    </source>
</evidence>
<evidence type="ECO:0000256" key="1">
    <source>
        <dbReference type="ARBA" id="ARBA00004123"/>
    </source>
</evidence>
<evidence type="ECO:0000313" key="11">
    <source>
        <dbReference type="Proteomes" id="UP000007879"/>
    </source>
</evidence>
<evidence type="ECO:0000256" key="5">
    <source>
        <dbReference type="ARBA" id="ARBA00022833"/>
    </source>
</evidence>
<feature type="compositionally biased region" description="Basic residues" evidence="8">
    <location>
        <begin position="62"/>
        <end position="72"/>
    </location>
</feature>
<dbReference type="Gene3D" id="3.30.50.10">
    <property type="entry name" value="Erythroid Transcription Factor GATA-1, subunit A"/>
    <property type="match status" value="1"/>
</dbReference>
<keyword evidence="4 7" id="KW-0863">Zinc-finger</keyword>
<keyword evidence="11" id="KW-1185">Reference proteome</keyword>
<dbReference type="GO" id="GO:0006325">
    <property type="term" value="P:chromatin organization"/>
    <property type="evidence" value="ECO:0007669"/>
    <property type="project" value="TreeGrafter"/>
</dbReference>
<dbReference type="InParanoid" id="A0A1X7VDE0"/>
<keyword evidence="6" id="KW-0539">Nucleus</keyword>
<dbReference type="PROSITE" id="PS50114">
    <property type="entry name" value="GATA_ZN_FINGER_2"/>
    <property type="match status" value="1"/>
</dbReference>
<sequence length="224" mass="24861">MEDPICSVCEADSSPIWRRAEEGKVICLECYTNHKKVEKAVESSTDTPTPPPFSSSPAPTTTRKRKGGKRGPKGGGATSEKSSSSQPPQVSNQQQGRRTLIKGRPMKAPTPEPHLQTSNSVLHKGTVYEVGDIVSLLDYSGGIYYSIIRGFLIDQYATHYAVLKWVLPKTPNPTHFDPRNFILGPDDDEPRNLDILDFICHSPNSKSFRQSFTLNYETAAKWLP</sequence>
<proteinExistence type="predicted"/>
<dbReference type="AlphaFoldDB" id="A0A1X7VDE0"/>
<dbReference type="GO" id="GO:0008270">
    <property type="term" value="F:zinc ion binding"/>
    <property type="evidence" value="ECO:0007669"/>
    <property type="project" value="UniProtKB-KW"/>
</dbReference>
<dbReference type="GO" id="GO:0005634">
    <property type="term" value="C:nucleus"/>
    <property type="evidence" value="ECO:0007669"/>
    <property type="project" value="UniProtKB-SubCell"/>
</dbReference>
<dbReference type="GO" id="GO:0006355">
    <property type="term" value="P:regulation of DNA-templated transcription"/>
    <property type="evidence" value="ECO:0007669"/>
    <property type="project" value="InterPro"/>
</dbReference>
<dbReference type="FunCoup" id="A0A1X7VDE0">
    <property type="interactions" value="486"/>
</dbReference>
<dbReference type="InterPro" id="IPR000679">
    <property type="entry name" value="Znf_GATA"/>
</dbReference>
<comment type="subcellular location">
    <subcellularLocation>
        <location evidence="1">Nucleus</location>
    </subcellularLocation>
</comment>
<dbReference type="PANTHER" id="PTHR13340:SF2">
    <property type="entry name" value="GATA ZINC FINGER DOMAIN-CONTAINING PROTEIN 1"/>
    <property type="match status" value="1"/>
</dbReference>
<gene>
    <name evidence="10" type="primary">105311935</name>
</gene>
<feature type="region of interest" description="Disordered" evidence="8">
    <location>
        <begin position="38"/>
        <end position="97"/>
    </location>
</feature>
<feature type="compositionally biased region" description="Low complexity" evidence="8">
    <location>
        <begin position="82"/>
        <end position="95"/>
    </location>
</feature>
<dbReference type="Proteomes" id="UP000007879">
    <property type="component" value="Unassembled WGS sequence"/>
</dbReference>
<dbReference type="PANTHER" id="PTHR13340">
    <property type="entry name" value="GATA ZINC FINGER DOMAIN-CONTAINING"/>
    <property type="match status" value="1"/>
</dbReference>
<evidence type="ECO:0000256" key="3">
    <source>
        <dbReference type="ARBA" id="ARBA00022723"/>
    </source>
</evidence>
<dbReference type="InterPro" id="IPR013088">
    <property type="entry name" value="Znf_NHR/GATA"/>
</dbReference>
<accession>A0A1X7VDE0</accession>
<dbReference type="eggNOG" id="ENOG502QUY5">
    <property type="taxonomic scope" value="Eukaryota"/>
</dbReference>
<reference evidence="11" key="1">
    <citation type="journal article" date="2010" name="Nature">
        <title>The Amphimedon queenslandica genome and the evolution of animal complexity.</title>
        <authorList>
            <person name="Srivastava M."/>
            <person name="Simakov O."/>
            <person name="Chapman J."/>
            <person name="Fahey B."/>
            <person name="Gauthier M.E."/>
            <person name="Mitros T."/>
            <person name="Richards G.S."/>
            <person name="Conaco C."/>
            <person name="Dacre M."/>
            <person name="Hellsten U."/>
            <person name="Larroux C."/>
            <person name="Putnam N.H."/>
            <person name="Stanke M."/>
            <person name="Adamska M."/>
            <person name="Darling A."/>
            <person name="Degnan S.M."/>
            <person name="Oakley T.H."/>
            <person name="Plachetzki D.C."/>
            <person name="Zhai Y."/>
            <person name="Adamski M."/>
            <person name="Calcino A."/>
            <person name="Cummins S.F."/>
            <person name="Goodstein D.M."/>
            <person name="Harris C."/>
            <person name="Jackson D.J."/>
            <person name="Leys S.P."/>
            <person name="Shu S."/>
            <person name="Woodcroft B.J."/>
            <person name="Vervoort M."/>
            <person name="Kosik K.S."/>
            <person name="Manning G."/>
            <person name="Degnan B.M."/>
            <person name="Rokhsar D.S."/>
        </authorList>
    </citation>
    <scope>NUCLEOTIDE SEQUENCE [LARGE SCALE GENOMIC DNA]</scope>
</reference>
<dbReference type="KEGG" id="aqu:105311935"/>
<name>A0A1X7VDE0_AMPQE</name>
<organism evidence="10">
    <name type="scientific">Amphimedon queenslandica</name>
    <name type="common">Sponge</name>
    <dbReference type="NCBI Taxonomy" id="400682"/>
    <lineage>
        <taxon>Eukaryota</taxon>
        <taxon>Metazoa</taxon>
        <taxon>Porifera</taxon>
        <taxon>Demospongiae</taxon>
        <taxon>Heteroscleromorpha</taxon>
        <taxon>Haplosclerida</taxon>
        <taxon>Niphatidae</taxon>
        <taxon>Amphimedon</taxon>
    </lineage>
</organism>
<evidence type="ECO:0000256" key="7">
    <source>
        <dbReference type="PROSITE-ProRule" id="PRU00094"/>
    </source>
</evidence>
<evidence type="ECO:0000313" key="10">
    <source>
        <dbReference type="EnsemblMetazoa" id="Aqu2.1.37764_001"/>
    </source>
</evidence>
<keyword evidence="5" id="KW-0862">Zinc</keyword>
<evidence type="ECO:0000256" key="2">
    <source>
        <dbReference type="ARBA" id="ARBA00014943"/>
    </source>
</evidence>
<dbReference type="GO" id="GO:0043565">
    <property type="term" value="F:sequence-specific DNA binding"/>
    <property type="evidence" value="ECO:0007669"/>
    <property type="project" value="InterPro"/>
</dbReference>
<dbReference type="OMA" id="LLTDQYC"/>
<dbReference type="EnsemblMetazoa" id="Aqu2.1.37764_001">
    <property type="protein sequence ID" value="Aqu2.1.37764_001"/>
    <property type="gene ID" value="Aqu2.1.37764"/>
</dbReference>
<evidence type="ECO:0000259" key="9">
    <source>
        <dbReference type="PROSITE" id="PS50114"/>
    </source>
</evidence>
<keyword evidence="3" id="KW-0479">Metal-binding</keyword>
<protein>
    <recommendedName>
        <fullName evidence="2">GATA zinc finger domain-containing protein 1</fullName>
    </recommendedName>
</protein>
<feature type="domain" description="GATA-type" evidence="9">
    <location>
        <begin position="1"/>
        <end position="35"/>
    </location>
</feature>
<evidence type="ECO:0000256" key="8">
    <source>
        <dbReference type="SAM" id="MobiDB-lite"/>
    </source>
</evidence>
<reference evidence="10" key="2">
    <citation type="submission" date="2017-05" db="UniProtKB">
        <authorList>
            <consortium name="EnsemblMetazoa"/>
        </authorList>
    </citation>
    <scope>IDENTIFICATION</scope>
</reference>
<dbReference type="STRING" id="400682.A0A1X7VDE0"/>
<dbReference type="OrthoDB" id="9994231at2759"/>
<dbReference type="SUPFAM" id="SSF57716">
    <property type="entry name" value="Glucocorticoid receptor-like (DNA-binding domain)"/>
    <property type="match status" value="1"/>
</dbReference>
<evidence type="ECO:0000256" key="4">
    <source>
        <dbReference type="ARBA" id="ARBA00022771"/>
    </source>
</evidence>